<feature type="signal peptide" evidence="1">
    <location>
        <begin position="1"/>
        <end position="25"/>
    </location>
</feature>
<accession>A0A5B0LW94</accession>
<organism evidence="2 3">
    <name type="scientific">Puccinia graminis f. sp. tritici</name>
    <dbReference type="NCBI Taxonomy" id="56615"/>
    <lineage>
        <taxon>Eukaryota</taxon>
        <taxon>Fungi</taxon>
        <taxon>Dikarya</taxon>
        <taxon>Basidiomycota</taxon>
        <taxon>Pucciniomycotina</taxon>
        <taxon>Pucciniomycetes</taxon>
        <taxon>Pucciniales</taxon>
        <taxon>Pucciniaceae</taxon>
        <taxon>Puccinia</taxon>
    </lineage>
</organism>
<dbReference type="PROSITE" id="PS51257">
    <property type="entry name" value="PROKAR_LIPOPROTEIN"/>
    <property type="match status" value="1"/>
</dbReference>
<evidence type="ECO:0000313" key="2">
    <source>
        <dbReference type="EMBL" id="KAA1068711.1"/>
    </source>
</evidence>
<dbReference type="Proteomes" id="UP000325313">
    <property type="component" value="Unassembled WGS sequence"/>
</dbReference>
<reference evidence="2 3" key="1">
    <citation type="submission" date="2019-05" db="EMBL/GenBank/DDBJ databases">
        <title>Emergence of the Ug99 lineage of the wheat stem rust pathogen through somatic hybridization.</title>
        <authorList>
            <person name="Li F."/>
            <person name="Upadhyaya N.M."/>
            <person name="Sperschneider J."/>
            <person name="Matny O."/>
            <person name="Nguyen-Phuc H."/>
            <person name="Mago R."/>
            <person name="Raley C."/>
            <person name="Miller M.E."/>
            <person name="Silverstein K.A.T."/>
            <person name="Henningsen E."/>
            <person name="Hirsch C.D."/>
            <person name="Visser B."/>
            <person name="Pretorius Z.A."/>
            <person name="Steffenson B.J."/>
            <person name="Schwessinger B."/>
            <person name="Dodds P.N."/>
            <person name="Figueroa M."/>
        </authorList>
    </citation>
    <scope>NUCLEOTIDE SEQUENCE [LARGE SCALE GENOMIC DNA]</scope>
    <source>
        <strain evidence="2 3">Ug99</strain>
    </source>
</reference>
<evidence type="ECO:0000313" key="3">
    <source>
        <dbReference type="Proteomes" id="UP000325313"/>
    </source>
</evidence>
<comment type="caution">
    <text evidence="2">The sequence shown here is derived from an EMBL/GenBank/DDBJ whole genome shotgun (WGS) entry which is preliminary data.</text>
</comment>
<dbReference type="AlphaFoldDB" id="A0A5B0LW94"/>
<proteinExistence type="predicted"/>
<dbReference type="EMBL" id="VDEP01000505">
    <property type="protein sequence ID" value="KAA1068711.1"/>
    <property type="molecule type" value="Genomic_DNA"/>
</dbReference>
<gene>
    <name evidence="2" type="ORF">PGTUg99_036514</name>
</gene>
<sequence>MMRLASIHPQIQALLAGCFLKGVQCTPVTDITHTGHSAKQVPVEENHNIALRIPQSLESLGMSQPKYPKEHISYILNPLKNTGFTRRAEIPNSQQEGQSWIRLIKEEFQALKSETYEFLRLCSCVPSRNKRTPELIGIIDIIALLKDSRNFKIPLGNGFMILSKNLMKIISQDLTNKIWKKKIKISKYPKKVE</sequence>
<keyword evidence="1" id="KW-0732">Signal</keyword>
<name>A0A5B0LW94_PUCGR</name>
<feature type="chain" id="PRO_5022928081" evidence="1">
    <location>
        <begin position="26"/>
        <end position="193"/>
    </location>
</feature>
<evidence type="ECO:0000256" key="1">
    <source>
        <dbReference type="SAM" id="SignalP"/>
    </source>
</evidence>
<protein>
    <submittedName>
        <fullName evidence="2">Uncharacterized protein</fullName>
    </submittedName>
</protein>